<keyword evidence="3" id="KW-1185">Reference proteome</keyword>
<organism evidence="2 3">
    <name type="scientific">Nitrospira defluvii</name>
    <dbReference type="NCBI Taxonomy" id="330214"/>
    <lineage>
        <taxon>Bacteria</taxon>
        <taxon>Pseudomonadati</taxon>
        <taxon>Nitrospirota</taxon>
        <taxon>Nitrospiria</taxon>
        <taxon>Nitrospirales</taxon>
        <taxon>Nitrospiraceae</taxon>
        <taxon>Nitrospira</taxon>
    </lineage>
</organism>
<evidence type="ECO:0000313" key="3">
    <source>
        <dbReference type="Proteomes" id="UP000675880"/>
    </source>
</evidence>
<keyword evidence="1" id="KW-1133">Transmembrane helix</keyword>
<protein>
    <submittedName>
        <fullName evidence="2">Uncharacterized protein</fullName>
    </submittedName>
</protein>
<reference evidence="2 3" key="1">
    <citation type="submission" date="2021-02" db="EMBL/GenBank/DDBJ databases">
        <authorList>
            <person name="Han P."/>
        </authorList>
    </citation>
    <scope>NUCLEOTIDE SEQUENCE [LARGE SCALE GENOMIC DNA]</scope>
    <source>
        <strain evidence="2">Candidatus Nitrospira sp. ZN2</strain>
    </source>
</reference>
<feature type="transmembrane region" description="Helical" evidence="1">
    <location>
        <begin position="6"/>
        <end position="30"/>
    </location>
</feature>
<keyword evidence="1" id="KW-0812">Transmembrane</keyword>
<dbReference type="EMBL" id="CAJNBJ010000017">
    <property type="protein sequence ID" value="CAE6780935.1"/>
    <property type="molecule type" value="Genomic_DNA"/>
</dbReference>
<name>A0ABM8S020_9BACT</name>
<sequence>MSWENWAVAIGLGALLMMFFILMEMFFAGSRHPLDHSQRK</sequence>
<gene>
    <name evidence="2" type="ORF">NSPZN2_40752</name>
</gene>
<evidence type="ECO:0000256" key="1">
    <source>
        <dbReference type="SAM" id="Phobius"/>
    </source>
</evidence>
<evidence type="ECO:0000313" key="2">
    <source>
        <dbReference type="EMBL" id="CAE6780935.1"/>
    </source>
</evidence>
<accession>A0ABM8S020</accession>
<dbReference type="RefSeq" id="WP_281412704.1">
    <property type="nucleotide sequence ID" value="NZ_CAJNBJ010000017.1"/>
</dbReference>
<comment type="caution">
    <text evidence="2">The sequence shown here is derived from an EMBL/GenBank/DDBJ whole genome shotgun (WGS) entry which is preliminary data.</text>
</comment>
<proteinExistence type="predicted"/>
<dbReference type="Proteomes" id="UP000675880">
    <property type="component" value="Unassembled WGS sequence"/>
</dbReference>
<keyword evidence="1" id="KW-0472">Membrane</keyword>